<keyword evidence="5" id="KW-1185">Reference proteome</keyword>
<dbReference type="InterPro" id="IPR052016">
    <property type="entry name" value="Bact_Sigma-Reg"/>
</dbReference>
<name>A0ABS7AR67_9CLOT</name>
<dbReference type="PANTHER" id="PTHR43156">
    <property type="entry name" value="STAGE II SPORULATION PROTEIN E-RELATED"/>
    <property type="match status" value="1"/>
</dbReference>
<evidence type="ECO:0000256" key="1">
    <source>
        <dbReference type="ARBA" id="ARBA00022801"/>
    </source>
</evidence>
<keyword evidence="2" id="KW-0812">Transmembrane</keyword>
<organism evidence="4 5">
    <name type="scientific">Clostridium weizhouense</name>
    <dbReference type="NCBI Taxonomy" id="2859781"/>
    <lineage>
        <taxon>Bacteria</taxon>
        <taxon>Bacillati</taxon>
        <taxon>Bacillota</taxon>
        <taxon>Clostridia</taxon>
        <taxon>Eubacteriales</taxon>
        <taxon>Clostridiaceae</taxon>
        <taxon>Clostridium</taxon>
    </lineage>
</organism>
<gene>
    <name evidence="4" type="primary">spoIIE</name>
    <name evidence="4" type="ORF">KYD98_13745</name>
</gene>
<dbReference type="InterPro" id="IPR036457">
    <property type="entry name" value="PPM-type-like_dom_sf"/>
</dbReference>
<proteinExistence type="predicted"/>
<feature type="domain" description="PPM-type phosphatase" evidence="3">
    <location>
        <begin position="580"/>
        <end position="794"/>
    </location>
</feature>
<dbReference type="InterPro" id="IPR045768">
    <property type="entry name" value="SpoIIE_N"/>
</dbReference>
<evidence type="ECO:0000313" key="4">
    <source>
        <dbReference type="EMBL" id="MBW6411153.1"/>
    </source>
</evidence>
<dbReference type="RefSeq" id="WP_219780616.1">
    <property type="nucleotide sequence ID" value="NZ_JAHXPT010000011.1"/>
</dbReference>
<feature type="transmembrane region" description="Helical" evidence="2">
    <location>
        <begin position="215"/>
        <end position="245"/>
    </location>
</feature>
<dbReference type="Pfam" id="PF07228">
    <property type="entry name" value="SpoIIE"/>
    <property type="match status" value="1"/>
</dbReference>
<dbReference type="PANTHER" id="PTHR43156:SF2">
    <property type="entry name" value="STAGE II SPORULATION PROTEIN E"/>
    <property type="match status" value="1"/>
</dbReference>
<keyword evidence="1 4" id="KW-0378">Hydrolase</keyword>
<dbReference type="GO" id="GO:0004722">
    <property type="term" value="F:protein serine/threonine phosphatase activity"/>
    <property type="evidence" value="ECO:0007669"/>
    <property type="project" value="UniProtKB-EC"/>
</dbReference>
<protein>
    <submittedName>
        <fullName evidence="4">Stage II sporulation protein E</fullName>
        <ecNumber evidence="4">3.1.3.16</ecNumber>
    </submittedName>
</protein>
<feature type="transmembrane region" description="Helical" evidence="2">
    <location>
        <begin position="275"/>
        <end position="292"/>
    </location>
</feature>
<comment type="caution">
    <text evidence="4">The sequence shown here is derived from an EMBL/GenBank/DDBJ whole genome shotgun (WGS) entry which is preliminary data.</text>
</comment>
<feature type="transmembrane region" description="Helical" evidence="2">
    <location>
        <begin position="252"/>
        <end position="269"/>
    </location>
</feature>
<evidence type="ECO:0000313" key="5">
    <source>
        <dbReference type="Proteomes" id="UP001519921"/>
    </source>
</evidence>
<evidence type="ECO:0000259" key="3">
    <source>
        <dbReference type="SMART" id="SM00331"/>
    </source>
</evidence>
<feature type="transmembrane region" description="Helical" evidence="2">
    <location>
        <begin position="189"/>
        <end position="209"/>
    </location>
</feature>
<feature type="transmembrane region" description="Helical" evidence="2">
    <location>
        <begin position="124"/>
        <end position="141"/>
    </location>
</feature>
<dbReference type="InterPro" id="IPR001932">
    <property type="entry name" value="PPM-type_phosphatase-like_dom"/>
</dbReference>
<dbReference type="Gene3D" id="3.60.40.10">
    <property type="entry name" value="PPM-type phosphatase domain"/>
    <property type="match status" value="1"/>
</dbReference>
<feature type="transmembrane region" description="Helical" evidence="2">
    <location>
        <begin position="30"/>
        <end position="47"/>
    </location>
</feature>
<dbReference type="EMBL" id="JAHXPT010000011">
    <property type="protein sequence ID" value="MBW6411153.1"/>
    <property type="molecule type" value="Genomic_DNA"/>
</dbReference>
<dbReference type="Pfam" id="PF19732">
    <property type="entry name" value="SpoIIE_N"/>
    <property type="match status" value="1"/>
</dbReference>
<reference evidence="4 5" key="1">
    <citation type="submission" date="2021-07" db="EMBL/GenBank/DDBJ databases">
        <title>Clostridium weizhouense sp. nov., an anaerobic bacterium isolated from activated sludge of Petroleum wastewater.</title>
        <authorList>
            <person name="Li Q."/>
        </authorList>
    </citation>
    <scope>NUCLEOTIDE SEQUENCE [LARGE SCALE GENOMIC DNA]</scope>
    <source>
        <strain evidence="4 5">YB-6</strain>
    </source>
</reference>
<feature type="transmembrane region" description="Helical" evidence="2">
    <location>
        <begin position="147"/>
        <end position="168"/>
    </location>
</feature>
<dbReference type="SUPFAM" id="SSF81606">
    <property type="entry name" value="PP2C-like"/>
    <property type="match status" value="1"/>
</dbReference>
<accession>A0ABS7AR67</accession>
<keyword evidence="2" id="KW-1133">Transmembrane helix</keyword>
<evidence type="ECO:0000256" key="2">
    <source>
        <dbReference type="SAM" id="Phobius"/>
    </source>
</evidence>
<keyword evidence="2" id="KW-0472">Membrane</keyword>
<dbReference type="EC" id="3.1.3.16" evidence="4"/>
<dbReference type="NCBIfam" id="TIGR02865">
    <property type="entry name" value="spore_II_E"/>
    <property type="match status" value="1"/>
</dbReference>
<dbReference type="SMART" id="SM00331">
    <property type="entry name" value="PP2C_SIG"/>
    <property type="match status" value="1"/>
</dbReference>
<dbReference type="Proteomes" id="UP001519921">
    <property type="component" value="Unassembled WGS sequence"/>
</dbReference>
<feature type="transmembrane region" description="Helical" evidence="2">
    <location>
        <begin position="53"/>
        <end position="70"/>
    </location>
</feature>
<dbReference type="InterPro" id="IPR014221">
    <property type="entry name" value="SpoII_E"/>
</dbReference>
<sequence>MQYELNVNSYKKTEGTNKTKKNVFIKTESVRLVFILMGGILLSRVTLLLSQNNATGIAPFGIAYLIAIGMKNNRIKTLIATLGVGIGYFTINSTLVNGFSYIIAIGMLTIYYEILNRSEKKKKTIISFSITFLSFLIYGFLFNKYDIGVNSTLSLLYTIAVVPIYYIIRYSISCLEEINTNYFFASEEIVSIAILFCLFVAGVGSISIQDYSMKNILALIVVLIIAYIGGAAYGATMGVVMGIILGCSSENMISAIGFYSIGGLIVGIFKDTGKIFSVLAGIIMYFALGLYSESITLKMIVEVSASSLIFLCIPKNIYKDIEVEINTERKRENINQLHLNALKEEFSFKLRDLTQVLNQVSKTLDDVDTNKNLLIKNKSSALVERLADRVCINCEKKNSCWKRDFNNTYHSFQGLIKSCEENNVLLSKSLETTCVKGFTLLKNAEDIVNNNIIDTNIKEKLTEGRQLVSSHINNIAIKLENVLDEFKREVTICEDLERIIKRGLNKNSIEYSDIFCYTDKNGRVKVKLTIKKSEGADYCTKNLVPILSDIMRIPVCIAEEACNINQESQTCTILIEEMPRYNVISYAARAPKNGETQTGDSYSFGKVKDGTYLTILSDGMGSGPEAGKESRSTVDLVEKFIESGFNEEMTINTVNSIMGMKFSESEKYATLDLSTIDLYSGDATFVKIGAVYSFIKRGDEVSLVNSKNLPFGLVDEVELDIIKEELMAGDIVVNVSDGILDIDKLNSGNFIWLQEYLKDCSGDPRELSENILQKAIQLSENVLKDDMTVVVSKVYAI</sequence>